<dbReference type="GO" id="GO:0006508">
    <property type="term" value="P:proteolysis"/>
    <property type="evidence" value="ECO:0007669"/>
    <property type="project" value="InterPro"/>
</dbReference>
<dbReference type="AlphaFoldDB" id="A0A8S1SVY9"/>
<gene>
    <name evidence="1" type="ORF">POCTA_138.1.T0170039</name>
</gene>
<dbReference type="Pfam" id="PF05577">
    <property type="entry name" value="Peptidase_S28"/>
    <property type="match status" value="1"/>
</dbReference>
<accession>A0A8S1SVY9</accession>
<keyword evidence="2" id="KW-1185">Reference proteome</keyword>
<organism evidence="1 2">
    <name type="scientific">Paramecium octaurelia</name>
    <dbReference type="NCBI Taxonomy" id="43137"/>
    <lineage>
        <taxon>Eukaryota</taxon>
        <taxon>Sar</taxon>
        <taxon>Alveolata</taxon>
        <taxon>Ciliophora</taxon>
        <taxon>Intramacronucleata</taxon>
        <taxon>Oligohymenophorea</taxon>
        <taxon>Peniculida</taxon>
        <taxon>Parameciidae</taxon>
        <taxon>Paramecium</taxon>
    </lineage>
</organism>
<name>A0A8S1SVY9_PAROT</name>
<evidence type="ECO:0000313" key="2">
    <source>
        <dbReference type="Proteomes" id="UP000683925"/>
    </source>
</evidence>
<comment type="caution">
    <text evidence="1">The sequence shown here is derived from an EMBL/GenBank/DDBJ whole genome shotgun (WGS) entry which is preliminary data.</text>
</comment>
<protein>
    <submittedName>
        <fullName evidence="1">Uncharacterized protein</fullName>
    </submittedName>
</protein>
<dbReference type="OrthoDB" id="330834at2759"/>
<dbReference type="EMBL" id="CAJJDP010000017">
    <property type="protein sequence ID" value="CAD8145075.1"/>
    <property type="molecule type" value="Genomic_DNA"/>
</dbReference>
<reference evidence="1" key="1">
    <citation type="submission" date="2021-01" db="EMBL/GenBank/DDBJ databases">
        <authorList>
            <consortium name="Genoscope - CEA"/>
            <person name="William W."/>
        </authorList>
    </citation>
    <scope>NUCLEOTIDE SEQUENCE</scope>
</reference>
<dbReference type="Proteomes" id="UP000683925">
    <property type="component" value="Unassembled WGS sequence"/>
</dbReference>
<sequence>MTNGGEDPWQTASLIKPTKANSKVITYLIDCDDCAHCVDLNAPSDDDPVILTQTRQAIENTFKQWHDQFWSETLVE</sequence>
<dbReference type="GO" id="GO:0070008">
    <property type="term" value="F:serine-type exopeptidase activity"/>
    <property type="evidence" value="ECO:0007669"/>
    <property type="project" value="InterPro"/>
</dbReference>
<dbReference type="InterPro" id="IPR008758">
    <property type="entry name" value="Peptidase_S28"/>
</dbReference>
<evidence type="ECO:0000313" key="1">
    <source>
        <dbReference type="EMBL" id="CAD8145075.1"/>
    </source>
</evidence>
<proteinExistence type="predicted"/>